<dbReference type="Proteomes" id="UP000468864">
    <property type="component" value="Unassembled WGS sequence"/>
</dbReference>
<dbReference type="EMBL" id="WUEP01000022">
    <property type="protein sequence ID" value="NEH94284.1"/>
    <property type="molecule type" value="Genomic_DNA"/>
</dbReference>
<evidence type="ECO:0000313" key="2">
    <source>
        <dbReference type="Proteomes" id="UP000468864"/>
    </source>
</evidence>
<organism evidence="1 2">
    <name type="scientific">Rhizobium laguerreae</name>
    <dbReference type="NCBI Taxonomy" id="1076926"/>
    <lineage>
        <taxon>Bacteria</taxon>
        <taxon>Pseudomonadati</taxon>
        <taxon>Pseudomonadota</taxon>
        <taxon>Alphaproteobacteria</taxon>
        <taxon>Hyphomicrobiales</taxon>
        <taxon>Rhizobiaceae</taxon>
        <taxon>Rhizobium/Agrobacterium group</taxon>
        <taxon>Rhizobium</taxon>
    </lineage>
</organism>
<reference evidence="1 2" key="1">
    <citation type="submission" date="2019-12" db="EMBL/GenBank/DDBJ databases">
        <title>Rhizobium genotypes associated with high levels of biological nitrogen fixation by grain legumes in a temperate-maritime cropping system.</title>
        <authorList>
            <person name="Maluk M."/>
            <person name="Francesc Ferrando Molina F."/>
            <person name="Lopez Del Egido L."/>
            <person name="Lafos M."/>
            <person name="Langarica-Fuentes A."/>
            <person name="Gebre Yohannes G."/>
            <person name="Young M.W."/>
            <person name="Martin P."/>
            <person name="Gantlett R."/>
            <person name="Kenicer G."/>
            <person name="Hawes C."/>
            <person name="Begg G.S."/>
            <person name="Quilliam R.S."/>
            <person name="Squire G.R."/>
            <person name="Poole P.S."/>
            <person name="Young P.W."/>
            <person name="Iannetta P.M."/>
            <person name="James E.K."/>
        </authorList>
    </citation>
    <scope>NUCLEOTIDE SEQUENCE [LARGE SCALE GENOMIC DNA]</scope>
    <source>
        <strain evidence="1 2">JHI2449</strain>
    </source>
</reference>
<gene>
    <name evidence="1" type="ORF">GR206_25245</name>
</gene>
<accession>A0A6N9ZL89</accession>
<dbReference type="AlphaFoldDB" id="A0A6N9ZL89"/>
<sequence length="211" mass="23789">MRDDDDFTATAKLDRPPGAFLDVDGKARLFENGRATDPFVERFYVSSLHFISDRAAIGPRCPVLARRFADTSSRRVEQRLQGRGRQLSDHAMICSVAAKPPLRHAARKRHAKGKAASNEPARERIYGDLKVVVGSDFRKAPAEASQFPLDPQRRGTFQRGNRGLVCFPDHLGSATFRTDRRSHCLRVFKTDGATLLRLTSQKRCIYKQHAR</sequence>
<proteinExistence type="predicted"/>
<protein>
    <submittedName>
        <fullName evidence="1">Uncharacterized protein</fullName>
    </submittedName>
</protein>
<evidence type="ECO:0000313" key="1">
    <source>
        <dbReference type="EMBL" id="NEH94284.1"/>
    </source>
</evidence>
<name>A0A6N9ZL89_9HYPH</name>
<comment type="caution">
    <text evidence="1">The sequence shown here is derived from an EMBL/GenBank/DDBJ whole genome shotgun (WGS) entry which is preliminary data.</text>
</comment>